<dbReference type="Proteomes" id="UP001203665">
    <property type="component" value="Unassembled WGS sequence"/>
</dbReference>
<keyword evidence="4 5" id="KW-0808">Transferase</keyword>
<dbReference type="Gene3D" id="3.90.550.10">
    <property type="entry name" value="Spore Coat Polysaccharide Biosynthesis Protein SpsA, Chain A"/>
    <property type="match status" value="1"/>
</dbReference>
<dbReference type="InterPro" id="IPR029044">
    <property type="entry name" value="Nucleotide-diphossugar_trans"/>
</dbReference>
<dbReference type="EC" id="2.4.-.-" evidence="5"/>
<organism evidence="5 6">
    <name type="scientific">Alkalicoccobacillus plakortidis</name>
    <dbReference type="NCBI Taxonomy" id="444060"/>
    <lineage>
        <taxon>Bacteria</taxon>
        <taxon>Bacillati</taxon>
        <taxon>Bacillota</taxon>
        <taxon>Bacilli</taxon>
        <taxon>Bacillales</taxon>
        <taxon>Bacillaceae</taxon>
        <taxon>Alkalicoccobacillus</taxon>
    </lineage>
</organism>
<evidence type="ECO:0000256" key="4">
    <source>
        <dbReference type="ARBA" id="ARBA00022679"/>
    </source>
</evidence>
<protein>
    <submittedName>
        <fullName evidence="5">Glycosyltransferase</fullName>
        <ecNumber evidence="5">2.4.-.-</ecNumber>
    </submittedName>
</protein>
<dbReference type="PANTHER" id="PTHR43179:SF12">
    <property type="entry name" value="GALACTOFURANOSYLTRANSFERASE GLFT2"/>
    <property type="match status" value="1"/>
</dbReference>
<dbReference type="RefSeq" id="WP_251607114.1">
    <property type="nucleotide sequence ID" value="NZ_JAMQJY010000001.1"/>
</dbReference>
<evidence type="ECO:0000313" key="6">
    <source>
        <dbReference type="Proteomes" id="UP001203665"/>
    </source>
</evidence>
<dbReference type="PANTHER" id="PTHR43179">
    <property type="entry name" value="RHAMNOSYLTRANSFERASE WBBL"/>
    <property type="match status" value="1"/>
</dbReference>
<evidence type="ECO:0000256" key="2">
    <source>
        <dbReference type="ARBA" id="ARBA00006739"/>
    </source>
</evidence>
<evidence type="ECO:0000313" key="5">
    <source>
        <dbReference type="EMBL" id="MCM2675841.1"/>
    </source>
</evidence>
<evidence type="ECO:0000256" key="1">
    <source>
        <dbReference type="ARBA" id="ARBA00004776"/>
    </source>
</evidence>
<keyword evidence="3 5" id="KW-0328">Glycosyltransferase</keyword>
<name>A0ABT0XIV9_9BACI</name>
<sequence>MQIVMYFGLLGGKINARTGAHAHIGMGKQDNGQYNQAKKVNYIVGCSLLIRTEIVRGIGLLEEDYFLYYEDVDWNLRVRQKGWNIQYVPKSVIWHKVSQSVKSSELSALSTYYIIRNAYLMATKFHKSSLQLRAKRRLVRNLFWYHLKILVRKQDQKRNRSALIFQAATDALKGKTGKYAAQVKMETAYGARKSS</sequence>
<evidence type="ECO:0000256" key="3">
    <source>
        <dbReference type="ARBA" id="ARBA00022676"/>
    </source>
</evidence>
<dbReference type="EMBL" id="JAMQJY010000001">
    <property type="protein sequence ID" value="MCM2675841.1"/>
    <property type="molecule type" value="Genomic_DNA"/>
</dbReference>
<comment type="pathway">
    <text evidence="1">Cell wall biogenesis; cell wall polysaccharide biosynthesis.</text>
</comment>
<reference evidence="5" key="1">
    <citation type="submission" date="2022-06" db="EMBL/GenBank/DDBJ databases">
        <title>Alkalicoccobacillus porphyridii sp. nov., isolated from a marine red alga, Porphyridium purpureum and reclassification of Shouchella plakortidis and Shouchella gibsonii as Alkalicoccobacillus plakortidis comb. nov. and Alkalicoccobacillus gibsonii comb. nov.</title>
        <authorList>
            <person name="Kim K.H."/>
            <person name="Lee J.K."/>
            <person name="Han D.M."/>
            <person name="Baek J.H."/>
            <person name="Jeon C.O."/>
        </authorList>
    </citation>
    <scope>NUCLEOTIDE SEQUENCE</scope>
    <source>
        <strain evidence="5">DSM 19153</strain>
    </source>
</reference>
<keyword evidence="6" id="KW-1185">Reference proteome</keyword>
<accession>A0ABT0XIV9</accession>
<gene>
    <name evidence="5" type="ORF">NDM98_10300</name>
</gene>
<dbReference type="SUPFAM" id="SSF53448">
    <property type="entry name" value="Nucleotide-diphospho-sugar transferases"/>
    <property type="match status" value="1"/>
</dbReference>
<proteinExistence type="inferred from homology"/>
<dbReference type="GO" id="GO:0016757">
    <property type="term" value="F:glycosyltransferase activity"/>
    <property type="evidence" value="ECO:0007669"/>
    <property type="project" value="UniProtKB-KW"/>
</dbReference>
<comment type="caution">
    <text evidence="5">The sequence shown here is derived from an EMBL/GenBank/DDBJ whole genome shotgun (WGS) entry which is preliminary data.</text>
</comment>
<comment type="similarity">
    <text evidence="2">Belongs to the glycosyltransferase 2 family.</text>
</comment>